<dbReference type="Proteomes" id="UP000095280">
    <property type="component" value="Unplaced"/>
</dbReference>
<proteinExistence type="predicted"/>
<accession>A0A1I8HZW7</accession>
<dbReference type="WBParaSite" id="maker-uti_cns_0008848-snap-gene-0.5-mRNA-1">
    <property type="protein sequence ID" value="maker-uti_cns_0008848-snap-gene-0.5-mRNA-1"/>
    <property type="gene ID" value="maker-uti_cns_0008848-snap-gene-0.5"/>
</dbReference>
<organism evidence="1 2">
    <name type="scientific">Macrostomum lignano</name>
    <dbReference type="NCBI Taxonomy" id="282301"/>
    <lineage>
        <taxon>Eukaryota</taxon>
        <taxon>Metazoa</taxon>
        <taxon>Spiralia</taxon>
        <taxon>Lophotrochozoa</taxon>
        <taxon>Platyhelminthes</taxon>
        <taxon>Rhabditophora</taxon>
        <taxon>Macrostomorpha</taxon>
        <taxon>Macrostomida</taxon>
        <taxon>Macrostomidae</taxon>
        <taxon>Macrostomum</taxon>
    </lineage>
</organism>
<reference evidence="2" key="1">
    <citation type="submission" date="2016-11" db="UniProtKB">
        <authorList>
            <consortium name="WormBaseParasite"/>
        </authorList>
    </citation>
    <scope>IDENTIFICATION</scope>
</reference>
<evidence type="ECO:0000313" key="1">
    <source>
        <dbReference type="Proteomes" id="UP000095280"/>
    </source>
</evidence>
<evidence type="ECO:0000313" key="2">
    <source>
        <dbReference type="WBParaSite" id="maker-uti_cns_0008848-snap-gene-0.5-mRNA-1"/>
    </source>
</evidence>
<keyword evidence="1" id="KW-1185">Reference proteome</keyword>
<name>A0A1I8HZW7_9PLAT</name>
<protein>
    <submittedName>
        <fullName evidence="2">Movement protein</fullName>
    </submittedName>
</protein>
<dbReference type="AlphaFoldDB" id="A0A1I8HZW7"/>
<sequence>MTALSGISSPLTTAASATPQSLLRQQLLGELNCGRPFSIGVGDIGIDRTDSELLIDSRENAANEAGVSSNNIDISDQNLAQGQAKPLVAGHNNSSQEKHNKYVCPEMPETSWPIGHPVHVELRSQCRMCLRPDRHKYVTLNFRVMRHDSEMHVGQIVNLCGVKRNALYAPIILDRWTRTLRLKIKATIKISLVFSSIAARLGLRNSVGLKYCLDGFYGVEAFGDAFGNYGPGICPWMEVTGDASPLSLKLEDNDNIYMSIATEKMIELVRARVEQAGEQAFKNATQRSEQLRKSRVSFASLKSDGEGNVEPLEIKME</sequence>